<accession>A0A6C0G8V6</accession>
<dbReference type="AlphaFoldDB" id="A0A6C0G8V6"/>
<keyword evidence="2" id="KW-0489">Methyltransferase</keyword>
<dbReference type="InterPro" id="IPR041698">
    <property type="entry name" value="Methyltransf_25"/>
</dbReference>
<dbReference type="CDD" id="cd02440">
    <property type="entry name" value="AdoMet_MTases"/>
    <property type="match status" value="1"/>
</dbReference>
<evidence type="ECO:0000313" key="2">
    <source>
        <dbReference type="EMBL" id="QHT64159.1"/>
    </source>
</evidence>
<dbReference type="GO" id="GO:0008168">
    <property type="term" value="F:methyltransferase activity"/>
    <property type="evidence" value="ECO:0007669"/>
    <property type="project" value="UniProtKB-KW"/>
</dbReference>
<dbReference type="InterPro" id="IPR029063">
    <property type="entry name" value="SAM-dependent_MTases_sf"/>
</dbReference>
<reference evidence="2 3" key="1">
    <citation type="submission" date="2020-01" db="EMBL/GenBank/DDBJ databases">
        <title>Paenibacillus sp. nov., isolated from tomato rhizosphere.</title>
        <authorList>
            <person name="Weon H.-Y."/>
            <person name="Lee S.A."/>
        </authorList>
    </citation>
    <scope>NUCLEOTIDE SEQUENCE [LARGE SCALE GENOMIC DNA]</scope>
    <source>
        <strain evidence="2 3">12200R-189</strain>
    </source>
</reference>
<organism evidence="2 3">
    <name type="scientific">Paenibacillus lycopersici</name>
    <dbReference type="NCBI Taxonomy" id="2704462"/>
    <lineage>
        <taxon>Bacteria</taxon>
        <taxon>Bacillati</taxon>
        <taxon>Bacillota</taxon>
        <taxon>Bacilli</taxon>
        <taxon>Bacillales</taxon>
        <taxon>Paenibacillaceae</taxon>
        <taxon>Paenibacillus</taxon>
    </lineage>
</organism>
<evidence type="ECO:0000313" key="3">
    <source>
        <dbReference type="Proteomes" id="UP000476064"/>
    </source>
</evidence>
<keyword evidence="3" id="KW-1185">Reference proteome</keyword>
<dbReference type="Proteomes" id="UP000476064">
    <property type="component" value="Chromosome"/>
</dbReference>
<dbReference type="GO" id="GO:0032259">
    <property type="term" value="P:methylation"/>
    <property type="evidence" value="ECO:0007669"/>
    <property type="project" value="UniProtKB-KW"/>
</dbReference>
<gene>
    <name evidence="2" type="ORF">GXP70_27235</name>
</gene>
<dbReference type="Gene3D" id="3.40.50.150">
    <property type="entry name" value="Vaccinia Virus protein VP39"/>
    <property type="match status" value="1"/>
</dbReference>
<keyword evidence="2" id="KW-0808">Transferase</keyword>
<dbReference type="Pfam" id="PF13649">
    <property type="entry name" value="Methyltransf_25"/>
    <property type="match status" value="1"/>
</dbReference>
<feature type="domain" description="Methyltransferase" evidence="1">
    <location>
        <begin position="64"/>
        <end position="152"/>
    </location>
</feature>
<dbReference type="SUPFAM" id="SSF53335">
    <property type="entry name" value="S-adenosyl-L-methionine-dependent methyltransferases"/>
    <property type="match status" value="1"/>
</dbReference>
<evidence type="ECO:0000259" key="1">
    <source>
        <dbReference type="Pfam" id="PF13649"/>
    </source>
</evidence>
<dbReference type="EMBL" id="CP048209">
    <property type="protein sequence ID" value="QHT64159.1"/>
    <property type="molecule type" value="Genomic_DNA"/>
</dbReference>
<sequence length="262" mass="28746">MQASEQNRRAWNAGAYESWINRFGTPEEAAKRIQQAPIKSIGTAFKYMEQPIAGKRIVNLLGSNGMKAVALAHMGAIVTVVDFSSGNERYAAELADRAGVALSYLVADVLKLSPHELSAPYDIVYMEMGILHYFTDLNPLFGLVHRLLNEGGMMILQDFHPVSTKLITSRGTTAAIRKHKVTGDYFAATLTETKVSHAKYSDSALNDEADRKVYLRHWTLGEIITAIAGAGLTIQVLEELPNMSSDVFDKGIPKTFTAVAIK</sequence>
<proteinExistence type="predicted"/>
<protein>
    <submittedName>
        <fullName evidence="2">Class I SAM-dependent methyltransferase</fullName>
    </submittedName>
</protein>
<dbReference type="KEGG" id="plyc:GXP70_27235"/>
<name>A0A6C0G8V6_9BACL</name>